<dbReference type="SUPFAM" id="SSF53850">
    <property type="entry name" value="Periplasmic binding protein-like II"/>
    <property type="match status" value="1"/>
</dbReference>
<dbReference type="OrthoDB" id="7857781at2"/>
<feature type="signal peptide" evidence="1">
    <location>
        <begin position="1"/>
        <end position="21"/>
    </location>
</feature>
<dbReference type="EMBL" id="QRDW01000006">
    <property type="protein sequence ID" value="RED49235.1"/>
    <property type="molecule type" value="Genomic_DNA"/>
</dbReference>
<evidence type="ECO:0000259" key="2">
    <source>
        <dbReference type="Pfam" id="PF00497"/>
    </source>
</evidence>
<dbReference type="InterPro" id="IPR001638">
    <property type="entry name" value="Solute-binding_3/MltF_N"/>
</dbReference>
<keyword evidence="1" id="KW-0732">Signal</keyword>
<evidence type="ECO:0000256" key="1">
    <source>
        <dbReference type="SAM" id="SignalP"/>
    </source>
</evidence>
<organism evidence="3 4">
    <name type="scientific">Aestuariispira insulae</name>
    <dbReference type="NCBI Taxonomy" id="1461337"/>
    <lineage>
        <taxon>Bacteria</taxon>
        <taxon>Pseudomonadati</taxon>
        <taxon>Pseudomonadota</taxon>
        <taxon>Alphaproteobacteria</taxon>
        <taxon>Rhodospirillales</taxon>
        <taxon>Kiloniellaceae</taxon>
        <taxon>Aestuariispira</taxon>
    </lineage>
</organism>
<dbReference type="AlphaFoldDB" id="A0A3D9HIH9"/>
<dbReference type="RefSeq" id="WP_115937428.1">
    <property type="nucleotide sequence ID" value="NZ_QRDW01000006.1"/>
</dbReference>
<keyword evidence="4" id="KW-1185">Reference proteome</keyword>
<dbReference type="Pfam" id="PF00497">
    <property type="entry name" value="SBP_bac_3"/>
    <property type="match status" value="1"/>
</dbReference>
<accession>A0A3D9HIH9</accession>
<protein>
    <submittedName>
        <fullName evidence="3">Amino acid ABC transporter substrate-binding protein (PAAT family)</fullName>
    </submittedName>
</protein>
<sequence length="245" mass="27969">MTRIIAIACGLFSLWLSSARAESDLLIITEDWPPYNYAGSDRVEGFSADIVRAIMGELGEVHDIVLYPGARGHAMLDRLPNVMNFSLFRTPEREGKYKWIGPLSNDAVYFYQHKSDQRQFRSLDDVRRVARVVSPHRGLVADRLGEIGLTNLWSTPEKNRQLNEVLNRRADLVVNLAHMGMVFSLRELGQPVDALRQTEVKLIEFPLYIACSKEIPDQVVSRWQGALDRLRASGEYDRIHQAYLN</sequence>
<feature type="domain" description="Solute-binding protein family 3/N-terminal" evidence="2">
    <location>
        <begin position="28"/>
        <end position="244"/>
    </location>
</feature>
<evidence type="ECO:0000313" key="3">
    <source>
        <dbReference type="EMBL" id="RED49235.1"/>
    </source>
</evidence>
<dbReference type="Gene3D" id="3.40.190.10">
    <property type="entry name" value="Periplasmic binding protein-like II"/>
    <property type="match status" value="2"/>
</dbReference>
<name>A0A3D9HIH9_9PROT</name>
<comment type="caution">
    <text evidence="3">The sequence shown here is derived from an EMBL/GenBank/DDBJ whole genome shotgun (WGS) entry which is preliminary data.</text>
</comment>
<dbReference type="PANTHER" id="PTHR38834:SF3">
    <property type="entry name" value="SOLUTE-BINDING PROTEIN FAMILY 3_N-TERMINAL DOMAIN-CONTAINING PROTEIN"/>
    <property type="match status" value="1"/>
</dbReference>
<dbReference type="Proteomes" id="UP000256845">
    <property type="component" value="Unassembled WGS sequence"/>
</dbReference>
<feature type="chain" id="PRO_5017664370" evidence="1">
    <location>
        <begin position="22"/>
        <end position="245"/>
    </location>
</feature>
<proteinExistence type="predicted"/>
<evidence type="ECO:0000313" key="4">
    <source>
        <dbReference type="Proteomes" id="UP000256845"/>
    </source>
</evidence>
<reference evidence="3 4" key="1">
    <citation type="submission" date="2018-07" db="EMBL/GenBank/DDBJ databases">
        <title>Genomic Encyclopedia of Type Strains, Phase III (KMG-III): the genomes of soil and plant-associated and newly described type strains.</title>
        <authorList>
            <person name="Whitman W."/>
        </authorList>
    </citation>
    <scope>NUCLEOTIDE SEQUENCE [LARGE SCALE GENOMIC DNA]</scope>
    <source>
        <strain evidence="3 4">CECT 8488</strain>
    </source>
</reference>
<gene>
    <name evidence="3" type="ORF">DFP90_106214</name>
</gene>
<dbReference type="PANTHER" id="PTHR38834">
    <property type="entry name" value="PERIPLASMIC SUBSTRATE BINDING PROTEIN FAMILY 3"/>
    <property type="match status" value="1"/>
</dbReference>